<organism evidence="1 2">
    <name type="scientific">Trichinella zimbabwensis</name>
    <dbReference type="NCBI Taxonomy" id="268475"/>
    <lineage>
        <taxon>Eukaryota</taxon>
        <taxon>Metazoa</taxon>
        <taxon>Ecdysozoa</taxon>
        <taxon>Nematoda</taxon>
        <taxon>Enoplea</taxon>
        <taxon>Dorylaimia</taxon>
        <taxon>Trichinellida</taxon>
        <taxon>Trichinellidae</taxon>
        <taxon>Trichinella</taxon>
    </lineage>
</organism>
<keyword evidence="2" id="KW-1185">Reference proteome</keyword>
<protein>
    <submittedName>
        <fullName evidence="1">Uncharacterized protein</fullName>
    </submittedName>
</protein>
<evidence type="ECO:0000313" key="1">
    <source>
        <dbReference type="EMBL" id="KRZ11802.1"/>
    </source>
</evidence>
<reference evidence="1 2" key="1">
    <citation type="submission" date="2015-01" db="EMBL/GenBank/DDBJ databases">
        <title>Evolution of Trichinella species and genotypes.</title>
        <authorList>
            <person name="Korhonen P.K."/>
            <person name="Edoardo P."/>
            <person name="Giuseppe L.R."/>
            <person name="Gasser R.B."/>
        </authorList>
    </citation>
    <scope>NUCLEOTIDE SEQUENCE [LARGE SCALE GENOMIC DNA]</scope>
    <source>
        <strain evidence="1">ISS1029</strain>
    </source>
</reference>
<name>A0A0V1HMM5_9BILA</name>
<accession>A0A0V1HMM5</accession>
<dbReference type="Proteomes" id="UP000055024">
    <property type="component" value="Unassembled WGS sequence"/>
</dbReference>
<gene>
    <name evidence="1" type="ORF">T11_4963</name>
</gene>
<dbReference type="EMBL" id="JYDP01000046">
    <property type="protein sequence ID" value="KRZ11802.1"/>
    <property type="molecule type" value="Genomic_DNA"/>
</dbReference>
<comment type="caution">
    <text evidence="1">The sequence shown here is derived from an EMBL/GenBank/DDBJ whole genome shotgun (WGS) entry which is preliminary data.</text>
</comment>
<proteinExistence type="predicted"/>
<dbReference type="AlphaFoldDB" id="A0A0V1HMM5"/>
<evidence type="ECO:0000313" key="2">
    <source>
        <dbReference type="Proteomes" id="UP000055024"/>
    </source>
</evidence>
<sequence length="67" mass="7603">MCNNLNKAVFECAHFQIQLDNAETLARLTRRGVNSLIGAHRCANDANANISKRLFVHLVYFNVEKVE</sequence>